<evidence type="ECO:0000256" key="8">
    <source>
        <dbReference type="ARBA" id="ARBA00022786"/>
    </source>
</evidence>
<keyword evidence="15" id="KW-0812">Transmembrane</keyword>
<evidence type="ECO:0000256" key="15">
    <source>
        <dbReference type="SAM" id="Phobius"/>
    </source>
</evidence>
<dbReference type="EMBL" id="LMYN01000197">
    <property type="protein sequence ID" value="KRZ98881.1"/>
    <property type="molecule type" value="Genomic_DNA"/>
</dbReference>
<keyword evidence="11 13" id="KW-0511">Multifunctional enzyme</keyword>
<comment type="subcellular location">
    <subcellularLocation>
        <location evidence="1">Cytoplasm</location>
        <location evidence="1">Cytosol</location>
    </subcellularLocation>
</comment>
<dbReference type="GO" id="GO:0004792">
    <property type="term" value="F:thiosulfate-cyanide sulfurtransferase activity"/>
    <property type="evidence" value="ECO:0007669"/>
    <property type="project" value="TreeGrafter"/>
</dbReference>
<comment type="caution">
    <text evidence="17">The sequence shown here is derived from an EMBL/GenBank/DDBJ whole genome shotgun (WGS) entry which is preliminary data.</text>
</comment>
<dbReference type="PROSITE" id="PS50206">
    <property type="entry name" value="RHODANESE_3"/>
    <property type="match status" value="1"/>
</dbReference>
<dbReference type="HAMAP" id="MF_03049">
    <property type="entry name" value="MOCS3_Uba4"/>
    <property type="match status" value="1"/>
</dbReference>
<feature type="binding site" evidence="13">
    <location>
        <begin position="177"/>
        <end position="178"/>
    </location>
    <ligand>
        <name>ATP</name>
        <dbReference type="ChEBI" id="CHEBI:30616"/>
    </ligand>
</feature>
<evidence type="ECO:0000256" key="13">
    <source>
        <dbReference type="HAMAP-Rule" id="MF_03049"/>
    </source>
</evidence>
<dbReference type="Gene3D" id="3.40.50.720">
    <property type="entry name" value="NAD(P)-binding Rossmann-like Domain"/>
    <property type="match status" value="1"/>
</dbReference>
<feature type="coiled-coil region" evidence="14">
    <location>
        <begin position="6"/>
        <end position="33"/>
    </location>
</feature>
<dbReference type="SUPFAM" id="SSF69572">
    <property type="entry name" value="Activating enzymes of the ubiquitin-like proteins"/>
    <property type="match status" value="1"/>
</dbReference>
<evidence type="ECO:0000256" key="7">
    <source>
        <dbReference type="ARBA" id="ARBA00022741"/>
    </source>
</evidence>
<feature type="binding site" evidence="13">
    <location>
        <position position="109"/>
    </location>
    <ligand>
        <name>ATP</name>
        <dbReference type="ChEBI" id="CHEBI:30616"/>
    </ligand>
</feature>
<dbReference type="InterPro" id="IPR045886">
    <property type="entry name" value="ThiF/MoeB/HesA"/>
</dbReference>
<keyword evidence="14" id="KW-0175">Coiled coil</keyword>
<evidence type="ECO:0000313" key="17">
    <source>
        <dbReference type="EMBL" id="KRZ98881.1"/>
    </source>
</evidence>
<dbReference type="UniPathway" id="UPA00988"/>
<gene>
    <name evidence="13" type="primary">UBA4</name>
    <name evidence="17" type="ORF">AC631_05353</name>
</gene>
<keyword evidence="7 13" id="KW-0547">Nucleotide-binding</keyword>
<evidence type="ECO:0000256" key="10">
    <source>
        <dbReference type="ARBA" id="ARBA00022840"/>
    </source>
</evidence>
<dbReference type="RefSeq" id="XP_015464984.1">
    <property type="nucleotide sequence ID" value="XM_015614182.1"/>
</dbReference>
<keyword evidence="2 13" id="KW-0963">Cytoplasm</keyword>
<comment type="similarity">
    <text evidence="13">In the N-terminal section; belongs to the HesA/MoeB/ThiF family. UBA4 subfamily.</text>
</comment>
<comment type="pathway">
    <text evidence="13">tRNA modification; 5-methoxycarbonylmethyl-2-thiouridine-tRNA biosynthesis.</text>
</comment>
<dbReference type="CDD" id="cd00757">
    <property type="entry name" value="ThiF_MoeB_HesA_family"/>
    <property type="match status" value="1"/>
</dbReference>
<dbReference type="InterPro" id="IPR028885">
    <property type="entry name" value="MOCS3/Uba4"/>
</dbReference>
<proteinExistence type="inferred from homology"/>
<dbReference type="InterPro" id="IPR001763">
    <property type="entry name" value="Rhodanese-like_dom"/>
</dbReference>
<evidence type="ECO:0000256" key="9">
    <source>
        <dbReference type="ARBA" id="ARBA00022833"/>
    </source>
</evidence>
<evidence type="ECO:0000256" key="2">
    <source>
        <dbReference type="ARBA" id="ARBA00022490"/>
    </source>
</evidence>
<dbReference type="InterPro" id="IPR036873">
    <property type="entry name" value="Rhodanese-like_dom_sf"/>
</dbReference>
<accession>A0A0V1PRU0</accession>
<feature type="binding site" evidence="13">
    <location>
        <position position="300"/>
    </location>
    <ligand>
        <name>Zn(2+)</name>
        <dbReference type="ChEBI" id="CHEBI:29105"/>
    </ligand>
</feature>
<feature type="domain" description="Rhodanese" evidence="16">
    <location>
        <begin position="348"/>
        <end position="445"/>
    </location>
</feature>
<evidence type="ECO:0000256" key="4">
    <source>
        <dbReference type="ARBA" id="ARBA00022694"/>
    </source>
</evidence>
<keyword evidence="18" id="KW-1185">Reference proteome</keyword>
<dbReference type="GO" id="GO:0070566">
    <property type="term" value="F:adenylyltransferase activity"/>
    <property type="evidence" value="ECO:0007669"/>
    <property type="project" value="InterPro"/>
</dbReference>
<reference evidence="17 18" key="1">
    <citation type="submission" date="2015-11" db="EMBL/GenBank/DDBJ databases">
        <title>The genome of Debaryomyces fabryi.</title>
        <authorList>
            <person name="Tafer H."/>
            <person name="Lopandic K."/>
        </authorList>
    </citation>
    <scope>NUCLEOTIDE SEQUENCE [LARGE SCALE GENOMIC DNA]</scope>
    <source>
        <strain evidence="17 18">CBS 789</strain>
    </source>
</reference>
<keyword evidence="9 13" id="KW-0862">Zinc</keyword>
<keyword evidence="15" id="KW-0472">Membrane</keyword>
<keyword evidence="6 13" id="KW-0479">Metal-binding</keyword>
<organism evidence="17 18">
    <name type="scientific">Debaryomyces fabryi</name>
    <dbReference type="NCBI Taxonomy" id="58627"/>
    <lineage>
        <taxon>Eukaryota</taxon>
        <taxon>Fungi</taxon>
        <taxon>Dikarya</taxon>
        <taxon>Ascomycota</taxon>
        <taxon>Saccharomycotina</taxon>
        <taxon>Pichiomycetes</taxon>
        <taxon>Debaryomycetaceae</taxon>
        <taxon>Debaryomyces</taxon>
    </lineage>
</organism>
<feature type="binding site" evidence="13">
    <location>
        <position position="222"/>
    </location>
    <ligand>
        <name>Zn(2+)</name>
        <dbReference type="ChEBI" id="CHEBI:29105"/>
    </ligand>
</feature>
<dbReference type="GO" id="GO:0042292">
    <property type="term" value="F:URM1 activating enzyme activity"/>
    <property type="evidence" value="ECO:0007669"/>
    <property type="project" value="TreeGrafter"/>
</dbReference>
<feature type="transmembrane region" description="Helical" evidence="15">
    <location>
        <begin position="81"/>
        <end position="99"/>
    </location>
</feature>
<evidence type="ECO:0000256" key="12">
    <source>
        <dbReference type="ARBA" id="ARBA00075323"/>
    </source>
</evidence>
<protein>
    <recommendedName>
        <fullName evidence="12">Needs CLA4 to survive protein 3</fullName>
    </recommendedName>
</protein>
<evidence type="ECO:0000256" key="3">
    <source>
        <dbReference type="ARBA" id="ARBA00022679"/>
    </source>
</evidence>
<keyword evidence="3 13" id="KW-0808">Transferase</keyword>
<feature type="binding site" evidence="13">
    <location>
        <position position="219"/>
    </location>
    <ligand>
        <name>Zn(2+)</name>
        <dbReference type="ChEBI" id="CHEBI:29105"/>
    </ligand>
</feature>
<keyword evidence="10 13" id="KW-0067">ATP-binding</keyword>
<evidence type="ECO:0000256" key="11">
    <source>
        <dbReference type="ARBA" id="ARBA00023268"/>
    </source>
</evidence>
<dbReference type="InterPro" id="IPR000594">
    <property type="entry name" value="ThiF_NAD_FAD-bd"/>
</dbReference>
<evidence type="ECO:0000256" key="6">
    <source>
        <dbReference type="ARBA" id="ARBA00022723"/>
    </source>
</evidence>
<dbReference type="FunFam" id="3.40.50.720:FF:000033">
    <property type="entry name" value="Adenylyltransferase and sulfurtransferase MOCS3"/>
    <property type="match status" value="1"/>
</dbReference>
<feature type="active site" description="Glycyl thioester intermediate; for adenylyltransferase activity" evidence="13">
    <location>
        <position position="236"/>
    </location>
</feature>
<dbReference type="Pfam" id="PF00581">
    <property type="entry name" value="Rhodanese"/>
    <property type="match status" value="1"/>
</dbReference>
<evidence type="ECO:0000259" key="16">
    <source>
        <dbReference type="PROSITE" id="PS50206"/>
    </source>
</evidence>
<dbReference type="GO" id="GO:0005524">
    <property type="term" value="F:ATP binding"/>
    <property type="evidence" value="ECO:0007669"/>
    <property type="project" value="UniProtKB-KW"/>
</dbReference>
<dbReference type="PANTHER" id="PTHR10953">
    <property type="entry name" value="UBIQUITIN-ACTIVATING ENZYME E1"/>
    <property type="match status" value="1"/>
</dbReference>
<keyword evidence="15" id="KW-1133">Transmembrane helix</keyword>
<feature type="active site" description="Cysteine persulfide intermediate; for sulfurtransferase activity" evidence="13">
    <location>
        <position position="404"/>
    </location>
</feature>
<feature type="binding site" evidence="13">
    <location>
        <position position="297"/>
    </location>
    <ligand>
        <name>Zn(2+)</name>
        <dbReference type="ChEBI" id="CHEBI:29105"/>
    </ligand>
</feature>
<evidence type="ECO:0000256" key="14">
    <source>
        <dbReference type="SAM" id="Coils"/>
    </source>
</evidence>
<dbReference type="AlphaFoldDB" id="A0A0V1PRU0"/>
<keyword evidence="5 17" id="KW-0548">Nucleotidyltransferase</keyword>
<comment type="cofactor">
    <cofactor evidence="13">
        <name>Zn(2+)</name>
        <dbReference type="ChEBI" id="CHEBI:29105"/>
    </cofactor>
    <text evidence="13">Binds 1 zinc ion per subunit.</text>
</comment>
<feature type="binding site" evidence="13">
    <location>
        <begin position="116"/>
        <end position="120"/>
    </location>
    <ligand>
        <name>ATP</name>
        <dbReference type="ChEBI" id="CHEBI:30616"/>
    </ligand>
</feature>
<dbReference type="Gene3D" id="3.40.250.10">
    <property type="entry name" value="Rhodanese-like domain"/>
    <property type="match status" value="1"/>
</dbReference>
<name>A0A0V1PRU0_9ASCO</name>
<dbReference type="GO" id="GO:0032447">
    <property type="term" value="P:protein urmylation"/>
    <property type="evidence" value="ECO:0007669"/>
    <property type="project" value="TreeGrafter"/>
</dbReference>
<evidence type="ECO:0000313" key="18">
    <source>
        <dbReference type="Proteomes" id="UP000054251"/>
    </source>
</evidence>
<keyword evidence="8" id="KW-0833">Ubl conjugation pathway</keyword>
<dbReference type="OrthoDB" id="10261062at2759"/>
<sequence>MNDLSKDDLLERIRQLELENSQLKESISVLSNVSVQSEYDAKYPKIDECFSSDEYKRYGRQMIVPQFGSLKSQIKLKKNKVLVIGAGGLGCPALLYLSASGVGEIGIIDDDLVDISNLHRQVLHTTESVGIHKCESAKRYINKLNPHVKVNTYPFRLSNDNAFNIIEKYDLILDCTDTPATRYLINDVSVICGKTIVSGSGLKTDGQLSILNFHGIGPCYRCFYPKPPSPGSITSCADGGVVGPAIGLIGVTMALEAIKLITDFYTDETFKPFLSMYSGYPQQQLRVFKMRNKQQNCAVCGNKPTILKSTITNNDIDYAEFCGRVNPNVLASEFRISVDEYHDYVHSTNHNSILIDVRPKEQYEITKIPTSINIPWDPTINKADDIDSYFPPNFNKDTETFVICRYGNDSQIAAKKLIEKFGFSKVKDIKGGINKWSEEIDSSIPQY</sequence>
<dbReference type="InterPro" id="IPR035985">
    <property type="entry name" value="Ubiquitin-activating_enz"/>
</dbReference>
<dbReference type="SMART" id="SM00450">
    <property type="entry name" value="RHOD"/>
    <property type="match status" value="1"/>
</dbReference>
<evidence type="ECO:0000256" key="5">
    <source>
        <dbReference type="ARBA" id="ARBA00022695"/>
    </source>
</evidence>
<dbReference type="GO" id="GO:0002143">
    <property type="term" value="P:tRNA wobble position uridine thiolation"/>
    <property type="evidence" value="ECO:0007669"/>
    <property type="project" value="InterPro"/>
</dbReference>
<dbReference type="Proteomes" id="UP000054251">
    <property type="component" value="Unassembled WGS sequence"/>
</dbReference>
<dbReference type="GO" id="GO:0005829">
    <property type="term" value="C:cytosol"/>
    <property type="evidence" value="ECO:0007669"/>
    <property type="project" value="UniProtKB-SubCell"/>
</dbReference>
<dbReference type="FunFam" id="3.40.250.10:FF:000014">
    <property type="entry name" value="Adenylyltransferase and sulfurtransferase MOCS3"/>
    <property type="match status" value="1"/>
</dbReference>
<dbReference type="PANTHER" id="PTHR10953:SF102">
    <property type="entry name" value="ADENYLYLTRANSFERASE AND SULFURTRANSFERASE MOCS3"/>
    <property type="match status" value="1"/>
</dbReference>
<dbReference type="Pfam" id="PF00899">
    <property type="entry name" value="ThiF"/>
    <property type="match status" value="1"/>
</dbReference>
<dbReference type="GeneID" id="26842362"/>
<keyword evidence="4 13" id="KW-0819">tRNA processing</keyword>
<feature type="binding site" evidence="13">
    <location>
        <position position="133"/>
    </location>
    <ligand>
        <name>ATP</name>
        <dbReference type="ChEBI" id="CHEBI:30616"/>
    </ligand>
</feature>
<feature type="binding site" evidence="13">
    <location>
        <position position="88"/>
    </location>
    <ligand>
        <name>ATP</name>
        <dbReference type="ChEBI" id="CHEBI:30616"/>
    </ligand>
</feature>
<dbReference type="GO" id="GO:0046872">
    <property type="term" value="F:metal ion binding"/>
    <property type="evidence" value="ECO:0007669"/>
    <property type="project" value="UniProtKB-KW"/>
</dbReference>
<evidence type="ECO:0000256" key="1">
    <source>
        <dbReference type="ARBA" id="ARBA00004514"/>
    </source>
</evidence>